<reference evidence="2 3" key="1">
    <citation type="journal article" date="2021" name="Nat. Plants">
        <title>The Taxus genome provides insights into paclitaxel biosynthesis.</title>
        <authorList>
            <person name="Xiong X."/>
            <person name="Gou J."/>
            <person name="Liao Q."/>
            <person name="Li Y."/>
            <person name="Zhou Q."/>
            <person name="Bi G."/>
            <person name="Li C."/>
            <person name="Du R."/>
            <person name="Wang X."/>
            <person name="Sun T."/>
            <person name="Guo L."/>
            <person name="Liang H."/>
            <person name="Lu P."/>
            <person name="Wu Y."/>
            <person name="Zhang Z."/>
            <person name="Ro D.K."/>
            <person name="Shang Y."/>
            <person name="Huang S."/>
            <person name="Yan J."/>
        </authorList>
    </citation>
    <scope>NUCLEOTIDE SEQUENCE [LARGE SCALE GENOMIC DNA]</scope>
    <source>
        <strain evidence="2">Ta-2019</strain>
    </source>
</reference>
<feature type="compositionally biased region" description="Low complexity" evidence="1">
    <location>
        <begin position="301"/>
        <end position="313"/>
    </location>
</feature>
<sequence>MGSKWENLLSLPVLNPPPGEFSSKELDWSEVKYNLSSEKDIVAWIHRDRINDFLRGECKRPGYPTTFRIQDSTYNHEPRDLQKVRIDRSLQYIIYWCKYGPEDYRPQDEAHYDISKVPKVGRNSRPGRKHLRCGCQCHFSIRVLMKLQDRALITYNKMDHEDHEGKICHGQETDDFRGSCCSLAPHISGALKDWVERLLSLGLTPELVHKKHRHMVHEKLTLFDGQTECDDFLSKDDICNSEGKMKEAKYKFELHDADSVKSQSKEDKYYKDEVDNNFSDLVDNNVGNDSANYSVGDPSINQNDVGDVNDPNDPQIVKIRGL</sequence>
<organism evidence="2 3">
    <name type="scientific">Taxus chinensis</name>
    <name type="common">Chinese yew</name>
    <name type="synonym">Taxus wallichiana var. chinensis</name>
    <dbReference type="NCBI Taxonomy" id="29808"/>
    <lineage>
        <taxon>Eukaryota</taxon>
        <taxon>Viridiplantae</taxon>
        <taxon>Streptophyta</taxon>
        <taxon>Embryophyta</taxon>
        <taxon>Tracheophyta</taxon>
        <taxon>Spermatophyta</taxon>
        <taxon>Pinopsida</taxon>
        <taxon>Pinidae</taxon>
        <taxon>Conifers II</taxon>
        <taxon>Cupressales</taxon>
        <taxon>Taxaceae</taxon>
        <taxon>Taxus</taxon>
    </lineage>
</organism>
<evidence type="ECO:0000313" key="3">
    <source>
        <dbReference type="Proteomes" id="UP000824469"/>
    </source>
</evidence>
<dbReference type="Proteomes" id="UP000824469">
    <property type="component" value="Unassembled WGS sequence"/>
</dbReference>
<proteinExistence type="predicted"/>
<dbReference type="AlphaFoldDB" id="A0AA38G2R2"/>
<protein>
    <submittedName>
        <fullName evidence="2">Uncharacterized protein</fullName>
    </submittedName>
</protein>
<dbReference type="PANTHER" id="PTHR33977:SF1">
    <property type="entry name" value="ZINC ION BINDING PROTEIN"/>
    <property type="match status" value="1"/>
</dbReference>
<dbReference type="PANTHER" id="PTHR33977">
    <property type="entry name" value="ZINC ION BINDING PROTEIN"/>
    <property type="match status" value="1"/>
</dbReference>
<dbReference type="OMA" id="RCARINK"/>
<evidence type="ECO:0000313" key="2">
    <source>
        <dbReference type="EMBL" id="KAH9314218.1"/>
    </source>
</evidence>
<feature type="region of interest" description="Disordered" evidence="1">
    <location>
        <begin position="281"/>
        <end position="313"/>
    </location>
</feature>
<keyword evidence="3" id="KW-1185">Reference proteome</keyword>
<name>A0AA38G2R2_TAXCH</name>
<evidence type="ECO:0000256" key="1">
    <source>
        <dbReference type="SAM" id="MobiDB-lite"/>
    </source>
</evidence>
<gene>
    <name evidence="2" type="ORF">KI387_022845</name>
</gene>
<accession>A0AA38G2R2</accession>
<comment type="caution">
    <text evidence="2">The sequence shown here is derived from an EMBL/GenBank/DDBJ whole genome shotgun (WGS) entry which is preliminary data.</text>
</comment>
<dbReference type="EMBL" id="JAHRHJ020000005">
    <property type="protein sequence ID" value="KAH9314218.1"/>
    <property type="molecule type" value="Genomic_DNA"/>
</dbReference>